<dbReference type="InterPro" id="IPR013094">
    <property type="entry name" value="AB_hydrolase_3"/>
</dbReference>
<dbReference type="SUPFAM" id="SSF53474">
    <property type="entry name" value="alpha/beta-Hydrolases"/>
    <property type="match status" value="1"/>
</dbReference>
<dbReference type="PANTHER" id="PTHR48081:SF8">
    <property type="entry name" value="ALPHA_BETA HYDROLASE FOLD-3 DOMAIN-CONTAINING PROTEIN-RELATED"/>
    <property type="match status" value="1"/>
</dbReference>
<accession>A0A1F8AD20</accession>
<reference evidence="3 4" key="1">
    <citation type="journal article" date="2016" name="Genome Biol. Evol.">
        <title>Draft genome sequence of an aflatoxigenic Aspergillus species, A. bombycis.</title>
        <authorList>
            <person name="Moore G.G."/>
            <person name="Mack B.M."/>
            <person name="Beltz S.B."/>
            <person name="Gilbert M.K."/>
        </authorList>
    </citation>
    <scope>NUCLEOTIDE SEQUENCE [LARGE SCALE GENOMIC DNA]</scope>
    <source>
        <strain evidence="4">NRRL 26010</strain>
    </source>
</reference>
<dbReference type="InterPro" id="IPR050300">
    <property type="entry name" value="GDXG_lipolytic_enzyme"/>
</dbReference>
<dbReference type="InterPro" id="IPR029058">
    <property type="entry name" value="AB_hydrolase_fold"/>
</dbReference>
<evidence type="ECO:0000256" key="1">
    <source>
        <dbReference type="ARBA" id="ARBA00022801"/>
    </source>
</evidence>
<dbReference type="Gene3D" id="3.40.50.1820">
    <property type="entry name" value="alpha/beta hydrolase"/>
    <property type="match status" value="1"/>
</dbReference>
<feature type="domain" description="Alpha/beta hydrolase fold-3" evidence="2">
    <location>
        <begin position="64"/>
        <end position="267"/>
    </location>
</feature>
<sequence length="294" mass="32861">MTAPAYLFLKCGAFGLRTLARLYGQIISRPDATWRIPSRDVDRTIKAHVYQPKSRRKDISLPVLINFHGSGFVIPAHGSDDDFCRQVSQQTGYSVLDIQYRLAPEHPFPAALEDVEDVVNWVRTQPKKFNLQRIAMSGFSAGGNLALAASSTLFPPGTFRSVISFYPSVECFLDPDNLVAPESGGKPLPPFAIRLFKQCYLQSKVDARDPRVSPALADPNRFPTNVLIISAGYDSLAPEAERLAQNLQKHSTRYVVHKRMERCDHGWDKLAKKGGRGWELKEKAYASAISMLLR</sequence>
<evidence type="ECO:0000259" key="2">
    <source>
        <dbReference type="Pfam" id="PF07859"/>
    </source>
</evidence>
<evidence type="ECO:0000313" key="4">
    <source>
        <dbReference type="Proteomes" id="UP000179179"/>
    </source>
</evidence>
<evidence type="ECO:0000313" key="3">
    <source>
        <dbReference type="EMBL" id="OGM49603.1"/>
    </source>
</evidence>
<keyword evidence="1" id="KW-0378">Hydrolase</keyword>
<protein>
    <recommendedName>
        <fullName evidence="2">Alpha/beta hydrolase fold-3 domain-containing protein</fullName>
    </recommendedName>
</protein>
<dbReference type="Proteomes" id="UP000179179">
    <property type="component" value="Unassembled WGS sequence"/>
</dbReference>
<dbReference type="Pfam" id="PF07859">
    <property type="entry name" value="Abhydrolase_3"/>
    <property type="match status" value="1"/>
</dbReference>
<comment type="caution">
    <text evidence="3">The sequence shown here is derived from an EMBL/GenBank/DDBJ whole genome shotgun (WGS) entry which is preliminary data.</text>
</comment>
<keyword evidence="4" id="KW-1185">Reference proteome</keyword>
<dbReference type="GeneID" id="34445008"/>
<dbReference type="STRING" id="109264.A0A1F8AD20"/>
<gene>
    <name evidence="3" type="ORF">ABOM_001618</name>
</gene>
<proteinExistence type="predicted"/>
<dbReference type="AlphaFoldDB" id="A0A1F8AD20"/>
<dbReference type="OrthoDB" id="408631at2759"/>
<dbReference type="PANTHER" id="PTHR48081">
    <property type="entry name" value="AB HYDROLASE SUPERFAMILY PROTEIN C4A8.06C"/>
    <property type="match status" value="1"/>
</dbReference>
<dbReference type="GO" id="GO:0016787">
    <property type="term" value="F:hydrolase activity"/>
    <property type="evidence" value="ECO:0007669"/>
    <property type="project" value="UniProtKB-KW"/>
</dbReference>
<dbReference type="EMBL" id="LYCR01000008">
    <property type="protein sequence ID" value="OGM49603.1"/>
    <property type="molecule type" value="Genomic_DNA"/>
</dbReference>
<dbReference type="RefSeq" id="XP_022393320.1">
    <property type="nucleotide sequence ID" value="XM_022528748.1"/>
</dbReference>
<organism evidence="3 4">
    <name type="scientific">Aspergillus bombycis</name>
    <dbReference type="NCBI Taxonomy" id="109264"/>
    <lineage>
        <taxon>Eukaryota</taxon>
        <taxon>Fungi</taxon>
        <taxon>Dikarya</taxon>
        <taxon>Ascomycota</taxon>
        <taxon>Pezizomycotina</taxon>
        <taxon>Eurotiomycetes</taxon>
        <taxon>Eurotiomycetidae</taxon>
        <taxon>Eurotiales</taxon>
        <taxon>Aspergillaceae</taxon>
        <taxon>Aspergillus</taxon>
    </lineage>
</organism>
<name>A0A1F8AD20_9EURO</name>